<name>A0A395HB79_9EURO</name>
<dbReference type="AlphaFoldDB" id="A0A395HB79"/>
<keyword evidence="1" id="KW-0472">Membrane</keyword>
<accession>A0A395HB79</accession>
<gene>
    <name evidence="2" type="ORF">BO80DRAFT_257611</name>
</gene>
<dbReference type="RefSeq" id="XP_025578515.1">
    <property type="nucleotide sequence ID" value="XM_025714706.1"/>
</dbReference>
<dbReference type="EMBL" id="KZ824425">
    <property type="protein sequence ID" value="RAL04188.1"/>
    <property type="molecule type" value="Genomic_DNA"/>
</dbReference>
<protein>
    <submittedName>
        <fullName evidence="2">Uncharacterized protein</fullName>
    </submittedName>
</protein>
<dbReference type="VEuPathDB" id="FungiDB:BO80DRAFT_257611"/>
<keyword evidence="1" id="KW-1133">Transmembrane helix</keyword>
<dbReference type="Proteomes" id="UP000249402">
    <property type="component" value="Unassembled WGS sequence"/>
</dbReference>
<evidence type="ECO:0000256" key="1">
    <source>
        <dbReference type="SAM" id="Phobius"/>
    </source>
</evidence>
<evidence type="ECO:0000313" key="2">
    <source>
        <dbReference type="EMBL" id="RAL04188.1"/>
    </source>
</evidence>
<evidence type="ECO:0000313" key="3">
    <source>
        <dbReference type="Proteomes" id="UP000249402"/>
    </source>
</evidence>
<sequence length="74" mass="8513">MIQFIRRHILDFAHVIIIHRQANSACALQRLQQPASEIITPFYDHKLYYSCTFITLLIVVHLSVGAAHRKSLLA</sequence>
<reference evidence="2 3" key="1">
    <citation type="submission" date="2018-02" db="EMBL/GenBank/DDBJ databases">
        <title>The genomes of Aspergillus section Nigri reveals drivers in fungal speciation.</title>
        <authorList>
            <consortium name="DOE Joint Genome Institute"/>
            <person name="Vesth T.C."/>
            <person name="Nybo J."/>
            <person name="Theobald S."/>
            <person name="Brandl J."/>
            <person name="Frisvad J.C."/>
            <person name="Nielsen K.F."/>
            <person name="Lyhne E.K."/>
            <person name="Kogle M.E."/>
            <person name="Kuo A."/>
            <person name="Riley R."/>
            <person name="Clum A."/>
            <person name="Nolan M."/>
            <person name="Lipzen A."/>
            <person name="Salamov A."/>
            <person name="Henrissat B."/>
            <person name="Wiebenga A."/>
            <person name="De vries R.P."/>
            <person name="Grigoriev I.V."/>
            <person name="Mortensen U.H."/>
            <person name="Andersen M.R."/>
            <person name="Baker S.E."/>
        </authorList>
    </citation>
    <scope>NUCLEOTIDE SEQUENCE [LARGE SCALE GENOMIC DNA]</scope>
    <source>
        <strain evidence="2 3">CBS 121593</strain>
    </source>
</reference>
<organism evidence="2 3">
    <name type="scientific">Aspergillus ibericus CBS 121593</name>
    <dbReference type="NCBI Taxonomy" id="1448316"/>
    <lineage>
        <taxon>Eukaryota</taxon>
        <taxon>Fungi</taxon>
        <taxon>Dikarya</taxon>
        <taxon>Ascomycota</taxon>
        <taxon>Pezizomycotina</taxon>
        <taxon>Eurotiomycetes</taxon>
        <taxon>Eurotiomycetidae</taxon>
        <taxon>Eurotiales</taxon>
        <taxon>Aspergillaceae</taxon>
        <taxon>Aspergillus</taxon>
        <taxon>Aspergillus subgen. Circumdati</taxon>
    </lineage>
</organism>
<feature type="transmembrane region" description="Helical" evidence="1">
    <location>
        <begin position="47"/>
        <end position="67"/>
    </location>
</feature>
<keyword evidence="3" id="KW-1185">Reference proteome</keyword>
<keyword evidence="1" id="KW-0812">Transmembrane</keyword>
<proteinExistence type="predicted"/>
<dbReference type="GeneID" id="37219571"/>